<organism evidence="3 4">
    <name type="scientific">Marinobacterium alkalitolerans</name>
    <dbReference type="NCBI Taxonomy" id="1542925"/>
    <lineage>
        <taxon>Bacteria</taxon>
        <taxon>Pseudomonadati</taxon>
        <taxon>Pseudomonadota</taxon>
        <taxon>Gammaproteobacteria</taxon>
        <taxon>Oceanospirillales</taxon>
        <taxon>Oceanospirillaceae</taxon>
        <taxon>Marinobacterium</taxon>
    </lineage>
</organism>
<dbReference type="InterPro" id="IPR024884">
    <property type="entry name" value="NAPE-PLD"/>
</dbReference>
<dbReference type="EMBL" id="JACVEW010000004">
    <property type="protein sequence ID" value="MBP0047832.1"/>
    <property type="molecule type" value="Genomic_DNA"/>
</dbReference>
<keyword evidence="4" id="KW-1185">Reference proteome</keyword>
<protein>
    <submittedName>
        <fullName evidence="3">MBL fold metallo-hydrolase</fullName>
    </submittedName>
</protein>
<proteinExistence type="predicted"/>
<dbReference type="InterPro" id="IPR001279">
    <property type="entry name" value="Metallo-B-lactamas"/>
</dbReference>
<dbReference type="RefSeq" id="WP_209286451.1">
    <property type="nucleotide sequence ID" value="NZ_JACVEW010000004.1"/>
</dbReference>
<dbReference type="InterPro" id="IPR036866">
    <property type="entry name" value="RibonucZ/Hydroxyglut_hydro"/>
</dbReference>
<dbReference type="PANTHER" id="PTHR15032">
    <property type="entry name" value="N-ACYL-PHOSPHATIDYLETHANOLAMINE-HYDROLYZING PHOSPHOLIPASE D"/>
    <property type="match status" value="1"/>
</dbReference>
<accession>A0ABS3Z800</accession>
<feature type="domain" description="Metallo-beta-lactamase" evidence="2">
    <location>
        <begin position="116"/>
        <end position="310"/>
    </location>
</feature>
<evidence type="ECO:0000313" key="3">
    <source>
        <dbReference type="EMBL" id="MBP0047832.1"/>
    </source>
</evidence>
<dbReference type="Pfam" id="PF12706">
    <property type="entry name" value="Lactamase_B_2"/>
    <property type="match status" value="1"/>
</dbReference>
<dbReference type="Gene3D" id="3.60.15.10">
    <property type="entry name" value="Ribonuclease Z/Hydroxyacylglutathione hydrolase-like"/>
    <property type="match status" value="1"/>
</dbReference>
<evidence type="ECO:0000256" key="1">
    <source>
        <dbReference type="SAM" id="SignalP"/>
    </source>
</evidence>
<gene>
    <name evidence="3" type="ORF">H9C73_03710</name>
</gene>
<evidence type="ECO:0000259" key="2">
    <source>
        <dbReference type="Pfam" id="PF12706"/>
    </source>
</evidence>
<comment type="caution">
    <text evidence="3">The sequence shown here is derived from an EMBL/GenBank/DDBJ whole genome shotgun (WGS) entry which is preliminary data.</text>
</comment>
<reference evidence="3 4" key="1">
    <citation type="submission" date="2020-09" db="EMBL/GenBank/DDBJ databases">
        <authorList>
            <person name="Tanuku N.R.S."/>
        </authorList>
    </citation>
    <scope>NUCLEOTIDE SEQUENCE [LARGE SCALE GENOMIC DNA]</scope>
    <source>
        <strain evidence="3 4">AK62</strain>
    </source>
</reference>
<keyword evidence="1" id="KW-0732">Signal</keyword>
<dbReference type="PIRSF" id="PIRSF038896">
    <property type="entry name" value="NAPE-PLD"/>
    <property type="match status" value="1"/>
</dbReference>
<dbReference type="Proteomes" id="UP000810171">
    <property type="component" value="Unassembled WGS sequence"/>
</dbReference>
<sequence length="367" mass="40744">MIWLAGFLVLAASAAFAYMQHPKFGQQPEGTHLSSIQASPNYVDGQFRNQVDTPMFTGDESFASVVWQNLTTTSPELTPAGALPSVNVSIKSLDAQQDLLIWLGHSSFYLQLDGKRFLIDPVFGPNAAPVPGMIPAFPGATPYSAEDFPAIDYLLITHDHWDHLDYPTLTALAPRVKNVITPLGVGAYLRGWGFEDAKISEGDWYDAFSVEDTLKVHIIPARHYSGRTLKRAQTLWAGFIIESANYRLLFSGDSGYGPHFSELGKRFGSFDLAALDQGQYDPRWANIHMTPDEAATAAAELGARFLLPAHVGKYALARHPWQEPFERISALSRERPFQLVTPRIGEPIALESLETQRATAWWVTQER</sequence>
<dbReference type="SUPFAM" id="SSF56281">
    <property type="entry name" value="Metallo-hydrolase/oxidoreductase"/>
    <property type="match status" value="1"/>
</dbReference>
<dbReference type="PANTHER" id="PTHR15032:SF4">
    <property type="entry name" value="N-ACYL-PHOSPHATIDYLETHANOLAMINE-HYDROLYZING PHOSPHOLIPASE D"/>
    <property type="match status" value="1"/>
</dbReference>
<feature type="chain" id="PRO_5045520779" evidence="1">
    <location>
        <begin position="18"/>
        <end position="367"/>
    </location>
</feature>
<evidence type="ECO:0000313" key="4">
    <source>
        <dbReference type="Proteomes" id="UP000810171"/>
    </source>
</evidence>
<name>A0ABS3Z800_9GAMM</name>
<feature type="signal peptide" evidence="1">
    <location>
        <begin position="1"/>
        <end position="17"/>
    </location>
</feature>